<dbReference type="SUPFAM" id="SSF52540">
    <property type="entry name" value="P-loop containing nucleoside triphosphate hydrolases"/>
    <property type="match status" value="1"/>
</dbReference>
<evidence type="ECO:0000313" key="4">
    <source>
        <dbReference type="EMBL" id="CAA7014068.1"/>
    </source>
</evidence>
<organism evidence="4 5">
    <name type="scientific">Microthlaspi erraticum</name>
    <dbReference type="NCBI Taxonomy" id="1685480"/>
    <lineage>
        <taxon>Eukaryota</taxon>
        <taxon>Viridiplantae</taxon>
        <taxon>Streptophyta</taxon>
        <taxon>Embryophyta</taxon>
        <taxon>Tracheophyta</taxon>
        <taxon>Spermatophyta</taxon>
        <taxon>Magnoliopsida</taxon>
        <taxon>eudicotyledons</taxon>
        <taxon>Gunneridae</taxon>
        <taxon>Pentapetalae</taxon>
        <taxon>rosids</taxon>
        <taxon>malvids</taxon>
        <taxon>Brassicales</taxon>
        <taxon>Brassicaceae</taxon>
        <taxon>Coluteocarpeae</taxon>
        <taxon>Microthlaspi</taxon>
    </lineage>
</organism>
<evidence type="ECO:0000256" key="2">
    <source>
        <dbReference type="SAM" id="MobiDB-lite"/>
    </source>
</evidence>
<reference evidence="4" key="1">
    <citation type="submission" date="2020-01" db="EMBL/GenBank/DDBJ databases">
        <authorList>
            <person name="Mishra B."/>
        </authorList>
    </citation>
    <scope>NUCLEOTIDE SEQUENCE [LARGE SCALE GENOMIC DNA]</scope>
</reference>
<name>A0A6D2HE53_9BRAS</name>
<dbReference type="GO" id="GO:0043531">
    <property type="term" value="F:ADP binding"/>
    <property type="evidence" value="ECO:0007669"/>
    <property type="project" value="InterPro"/>
</dbReference>
<keyword evidence="5" id="KW-1185">Reference proteome</keyword>
<dbReference type="GO" id="GO:0006952">
    <property type="term" value="P:defense response"/>
    <property type="evidence" value="ECO:0007669"/>
    <property type="project" value="UniProtKB-KW"/>
</dbReference>
<dbReference type="InterPro" id="IPR002182">
    <property type="entry name" value="NB-ARC"/>
</dbReference>
<feature type="compositionally biased region" description="Polar residues" evidence="2">
    <location>
        <begin position="377"/>
        <end position="392"/>
    </location>
</feature>
<dbReference type="OrthoDB" id="1900634at2759"/>
<feature type="region of interest" description="Disordered" evidence="2">
    <location>
        <begin position="30"/>
        <end position="67"/>
    </location>
</feature>
<feature type="compositionally biased region" description="Basic and acidic residues" evidence="2">
    <location>
        <begin position="36"/>
        <end position="53"/>
    </location>
</feature>
<dbReference type="PANTHER" id="PTHR36766">
    <property type="entry name" value="PLANT BROAD-SPECTRUM MILDEW RESISTANCE PROTEIN RPW8"/>
    <property type="match status" value="1"/>
</dbReference>
<sequence length="392" mass="44219">MALDIAKQAEGKGNFITRFTEKYNQWATKGNAESQRIPKTEHLSAGTLEKREEHDEEDRVETNSTLPGHDLHGFKNEIKSLKNFLLDQKVYNDFKSLVVVGEYGVGKTALCQTIFNDEKVKSVYAPRIWVSMHSNEFEEGLDGKICVLKKLLKGLGVEAPMLNTIHKNAVDEAKDNQELANNQVAGEIDRETAEEKELAALLYALHLNLRWKKYLIVFDDVREEDNWNEMLQDDEEKLKKDKKWGKYLSDGFPKGSGGRVIYTTRDEKKNLAKRLVAEEHEIHRLWPLSDTESVWDIYEAALKDNKEKDPPRNDKKCIDELMNKSRGLPLAVRQLATLLPVFLDNEKTDEKDASNKGPDGSNKGPDGANKGPDGSADNGTPEENGTTPPAQA</sequence>
<dbReference type="PANTHER" id="PTHR36766:SF70">
    <property type="entry name" value="DISEASE RESISTANCE PROTEIN RGA4"/>
    <property type="match status" value="1"/>
</dbReference>
<feature type="region of interest" description="Disordered" evidence="2">
    <location>
        <begin position="345"/>
        <end position="392"/>
    </location>
</feature>
<accession>A0A6D2HE53</accession>
<dbReference type="AlphaFoldDB" id="A0A6D2HE53"/>
<protein>
    <recommendedName>
        <fullName evidence="3">NB-ARC domain-containing protein</fullName>
    </recommendedName>
</protein>
<feature type="domain" description="NB-ARC" evidence="3">
    <location>
        <begin position="76"/>
        <end position="301"/>
    </location>
</feature>
<dbReference type="Pfam" id="PF00931">
    <property type="entry name" value="NB-ARC"/>
    <property type="match status" value="1"/>
</dbReference>
<dbReference type="Gene3D" id="3.40.50.300">
    <property type="entry name" value="P-loop containing nucleotide triphosphate hydrolases"/>
    <property type="match status" value="1"/>
</dbReference>
<dbReference type="EMBL" id="CACVBM020000088">
    <property type="protein sequence ID" value="CAA7014068.1"/>
    <property type="molecule type" value="Genomic_DNA"/>
</dbReference>
<gene>
    <name evidence="4" type="ORF">MERR_LOCUS1302</name>
</gene>
<keyword evidence="1" id="KW-0611">Plant defense</keyword>
<evidence type="ECO:0000256" key="1">
    <source>
        <dbReference type="ARBA" id="ARBA00022821"/>
    </source>
</evidence>
<feature type="compositionally biased region" description="Basic and acidic residues" evidence="2">
    <location>
        <begin position="345"/>
        <end position="354"/>
    </location>
</feature>
<proteinExistence type="predicted"/>
<comment type="caution">
    <text evidence="4">The sequence shown here is derived from an EMBL/GenBank/DDBJ whole genome shotgun (WGS) entry which is preliminary data.</text>
</comment>
<dbReference type="InterPro" id="IPR027417">
    <property type="entry name" value="P-loop_NTPase"/>
</dbReference>
<evidence type="ECO:0000313" key="5">
    <source>
        <dbReference type="Proteomes" id="UP000467841"/>
    </source>
</evidence>
<evidence type="ECO:0000259" key="3">
    <source>
        <dbReference type="Pfam" id="PF00931"/>
    </source>
</evidence>
<dbReference type="Proteomes" id="UP000467841">
    <property type="component" value="Unassembled WGS sequence"/>
</dbReference>